<evidence type="ECO:0000256" key="3">
    <source>
        <dbReference type="SAM" id="Phobius"/>
    </source>
</evidence>
<evidence type="ECO:0000259" key="4">
    <source>
        <dbReference type="Pfam" id="PF00149"/>
    </source>
</evidence>
<evidence type="ECO:0000256" key="1">
    <source>
        <dbReference type="ARBA" id="ARBA00022723"/>
    </source>
</evidence>
<proteinExistence type="predicted"/>
<evidence type="ECO:0000256" key="2">
    <source>
        <dbReference type="ARBA" id="ARBA00022801"/>
    </source>
</evidence>
<keyword evidence="3" id="KW-0472">Membrane</keyword>
<dbReference type="Proteomes" id="UP001329915">
    <property type="component" value="Chromosome"/>
</dbReference>
<dbReference type="InterPro" id="IPR029052">
    <property type="entry name" value="Metallo-depent_PP-like"/>
</dbReference>
<organism evidence="5 6">
    <name type="scientific">Metallumcola ferriviriculae</name>
    <dbReference type="NCBI Taxonomy" id="3039180"/>
    <lineage>
        <taxon>Bacteria</taxon>
        <taxon>Bacillati</taxon>
        <taxon>Bacillota</taxon>
        <taxon>Clostridia</taxon>
        <taxon>Neomoorellales</taxon>
        <taxon>Desulfitibacteraceae</taxon>
        <taxon>Metallumcola</taxon>
    </lineage>
</organism>
<dbReference type="InterPro" id="IPR051158">
    <property type="entry name" value="Metallophosphoesterase_sf"/>
</dbReference>
<dbReference type="EMBL" id="CP121694">
    <property type="protein sequence ID" value="WRO22339.1"/>
    <property type="molecule type" value="Genomic_DNA"/>
</dbReference>
<feature type="domain" description="Calcineurin-like phosphoesterase" evidence="4">
    <location>
        <begin position="228"/>
        <end position="389"/>
    </location>
</feature>
<dbReference type="PANTHER" id="PTHR31302:SF31">
    <property type="entry name" value="PHOSPHODIESTERASE YAEI"/>
    <property type="match status" value="1"/>
</dbReference>
<dbReference type="GO" id="GO:0009245">
    <property type="term" value="P:lipid A biosynthetic process"/>
    <property type="evidence" value="ECO:0007669"/>
    <property type="project" value="TreeGrafter"/>
</dbReference>
<feature type="transmembrane region" description="Helical" evidence="3">
    <location>
        <begin position="12"/>
        <end position="34"/>
    </location>
</feature>
<accession>A0AAU0UR75</accession>
<feature type="transmembrane region" description="Helical" evidence="3">
    <location>
        <begin position="140"/>
        <end position="160"/>
    </location>
</feature>
<keyword evidence="2" id="KW-0378">Hydrolase</keyword>
<evidence type="ECO:0000313" key="6">
    <source>
        <dbReference type="Proteomes" id="UP001329915"/>
    </source>
</evidence>
<dbReference type="KEGG" id="dbc:MFMK1_002168"/>
<keyword evidence="1" id="KW-0479">Metal-binding</keyword>
<dbReference type="RefSeq" id="WP_366921752.1">
    <property type="nucleotide sequence ID" value="NZ_CP121694.1"/>
</dbReference>
<evidence type="ECO:0000313" key="5">
    <source>
        <dbReference type="EMBL" id="WRO22339.1"/>
    </source>
</evidence>
<dbReference type="Gene3D" id="3.60.21.10">
    <property type="match status" value="1"/>
</dbReference>
<dbReference type="SUPFAM" id="SSF56300">
    <property type="entry name" value="Metallo-dependent phosphatases"/>
    <property type="match status" value="1"/>
</dbReference>
<name>A0AAU0UR75_9FIRM</name>
<dbReference type="AlphaFoldDB" id="A0AAU0UR75"/>
<keyword evidence="3" id="KW-1133">Transmembrane helix</keyword>
<keyword evidence="6" id="KW-1185">Reference proteome</keyword>
<dbReference type="GO" id="GO:0008758">
    <property type="term" value="F:UDP-2,3-diacylglucosamine hydrolase activity"/>
    <property type="evidence" value="ECO:0007669"/>
    <property type="project" value="TreeGrafter"/>
</dbReference>
<dbReference type="PANTHER" id="PTHR31302">
    <property type="entry name" value="TRANSMEMBRANE PROTEIN WITH METALLOPHOSPHOESTERASE DOMAIN-RELATED"/>
    <property type="match status" value="1"/>
</dbReference>
<dbReference type="Pfam" id="PF00149">
    <property type="entry name" value="Metallophos"/>
    <property type="match status" value="1"/>
</dbReference>
<reference evidence="5 6" key="1">
    <citation type="submission" date="2023-04" db="EMBL/GenBank/DDBJ databases">
        <authorList>
            <person name="Hsu D."/>
        </authorList>
    </citation>
    <scope>NUCLEOTIDE SEQUENCE [LARGE SCALE GENOMIC DNA]</scope>
    <source>
        <strain evidence="5 6">MK1</strain>
    </source>
</reference>
<keyword evidence="3" id="KW-0812">Transmembrane</keyword>
<dbReference type="GO" id="GO:0046872">
    <property type="term" value="F:metal ion binding"/>
    <property type="evidence" value="ECO:0007669"/>
    <property type="project" value="UniProtKB-KW"/>
</dbReference>
<dbReference type="GO" id="GO:0016020">
    <property type="term" value="C:membrane"/>
    <property type="evidence" value="ECO:0007669"/>
    <property type="project" value="GOC"/>
</dbReference>
<gene>
    <name evidence="5" type="ORF">MFMK1_002168</name>
</gene>
<sequence length="468" mass="51994">MQRLRLMHKNQWANLFMALVGAILIVSIFGHMQFQVEALQFNLSMQIFDHGVTEIIIPPVGTISAKTHATPLRFTIRLVNIDMGLLRQLLDKSPGQEKLIAKLETELLRTLRIFILRILLLAALGGMFGVFLLRRKRAATYIRGAITGVILMGLLLFGSYNTYNTDSFLTPKYEGILSAAPWMVGLAEKALGKIDKLGEQMQVMASNLYDLFEKVDTLQPVGSQTDTLRLLHISDMHNNPAGYDFVQQIVRDFKIDAILDTGDLSDFGSPLEAKLVSRLEDLDVPYMFVSGNHDSPAIVEAMKNLKNVVVLEGTTYQLKGLKIFGFGDPAAVSTSITPPNPKLVDEYVDSIQTKFEKNIPVDLIMIHNPGIAREFAGTVPVILHGHDHKLKLRDIDGTHIIDAGTSGAAGIRGLQTNKEVPYSVVLLHFKKTKDGYRLIAADSIKVFNLRSGFQLERTLFSDVNVIVK</sequence>
<protein>
    <submittedName>
        <fullName evidence="5">Metallophosphoesterase</fullName>
    </submittedName>
</protein>
<dbReference type="InterPro" id="IPR004843">
    <property type="entry name" value="Calcineurin-like_PHP"/>
</dbReference>
<feature type="transmembrane region" description="Helical" evidence="3">
    <location>
        <begin position="113"/>
        <end position="133"/>
    </location>
</feature>